<reference evidence="1 2" key="1">
    <citation type="submission" date="2018-08" db="EMBL/GenBank/DDBJ databases">
        <title>Streptomyces NEAU-D10 sp. nov., a novel Actinomycete isolated from soil.</title>
        <authorList>
            <person name="Jin L."/>
        </authorList>
    </citation>
    <scope>NUCLEOTIDE SEQUENCE [LARGE SCALE GENOMIC DNA]</scope>
    <source>
        <strain evidence="1 2">NEAU-D10</strain>
    </source>
</reference>
<name>A0A371Q805_STRIH</name>
<accession>A0A371Q805</accession>
<dbReference type="AlphaFoldDB" id="A0A371Q805"/>
<dbReference type="RefSeq" id="WP_128505061.1">
    <property type="nucleotide sequence ID" value="NZ_QUAC01000055.1"/>
</dbReference>
<comment type="caution">
    <text evidence="1">The sequence shown here is derived from an EMBL/GenBank/DDBJ whole genome shotgun (WGS) entry which is preliminary data.</text>
</comment>
<gene>
    <name evidence="1" type="ORF">DY245_08235</name>
</gene>
<dbReference type="EMBL" id="QUAC01000055">
    <property type="protein sequence ID" value="REK90821.1"/>
    <property type="molecule type" value="Genomic_DNA"/>
</dbReference>
<dbReference type="Proteomes" id="UP000262477">
    <property type="component" value="Unassembled WGS sequence"/>
</dbReference>
<proteinExistence type="predicted"/>
<dbReference type="OrthoDB" id="4567835at2"/>
<protein>
    <submittedName>
        <fullName evidence="1">Uncharacterized protein</fullName>
    </submittedName>
</protein>
<evidence type="ECO:0000313" key="1">
    <source>
        <dbReference type="EMBL" id="REK90821.1"/>
    </source>
</evidence>
<sequence>MKIEYESLGLPLGEYQLSRADHRRQREAEDIAAWVEHHLAKAPRWSEEKIREMLELFELSAVPPSWEYMRRRVRLYCGHIQEVE</sequence>
<organism evidence="1 2">
    <name type="scientific">Streptomyces inhibens</name>
    <dbReference type="NCBI Taxonomy" id="2293571"/>
    <lineage>
        <taxon>Bacteria</taxon>
        <taxon>Bacillati</taxon>
        <taxon>Actinomycetota</taxon>
        <taxon>Actinomycetes</taxon>
        <taxon>Kitasatosporales</taxon>
        <taxon>Streptomycetaceae</taxon>
        <taxon>Streptomyces</taxon>
    </lineage>
</organism>
<evidence type="ECO:0000313" key="2">
    <source>
        <dbReference type="Proteomes" id="UP000262477"/>
    </source>
</evidence>
<keyword evidence="2" id="KW-1185">Reference proteome</keyword>